<gene>
    <name evidence="2" type="ORF">M422DRAFT_264693</name>
</gene>
<feature type="compositionally biased region" description="Basic and acidic residues" evidence="1">
    <location>
        <begin position="388"/>
        <end position="412"/>
    </location>
</feature>
<feature type="compositionally biased region" description="Pro residues" evidence="1">
    <location>
        <begin position="233"/>
        <end position="251"/>
    </location>
</feature>
<protein>
    <submittedName>
        <fullName evidence="2">Uncharacterized protein</fullName>
    </submittedName>
</protein>
<evidence type="ECO:0000256" key="1">
    <source>
        <dbReference type="SAM" id="MobiDB-lite"/>
    </source>
</evidence>
<dbReference type="EMBL" id="KN837213">
    <property type="protein sequence ID" value="KIJ33429.1"/>
    <property type="molecule type" value="Genomic_DNA"/>
</dbReference>
<sequence length="424" mass="46822">MTLPGLSPLKISHKDKGRMTVTILPGQTLPAHPSSSLHNQPSRTIPSSTAPESIVANTADFVYAASSTTSLKETTYLSRPPSAIEISNMDVNGEVSAVPDNIPNDSKQFLQSPKSAIIHLRSDARQPNIYVTPAAIDFVPGSRLEYMPTDSSFNKPLTSVKETMLHPPPQPTPTLSLQARISLSSISASPQPISQRRHVPSRDPLPEYRTPGVSLTGSNPRYIRTTSTSYAPSPFPPPQGPLPPLPPPPLPSKFSAASPPPHPYNNEAANTSEDTLSPQRETQRYPNETDTEYFLRLDRIFKERLAAHPVYSQPIYHMRAGNTVYLSMPNLTENEQSQPTNNSLATQPPDVAREHEWLLQQAKDATSSLKKFASGLNPLNVLYRAGQRKSEKEEFKSRHELNKTVESHDVRKSSQQGRVRKLNV</sequence>
<feature type="compositionally biased region" description="Polar residues" evidence="1">
    <location>
        <begin position="213"/>
        <end position="230"/>
    </location>
</feature>
<evidence type="ECO:0000313" key="2">
    <source>
        <dbReference type="EMBL" id="KIJ33429.1"/>
    </source>
</evidence>
<feature type="compositionally biased region" description="Polar residues" evidence="1">
    <location>
        <begin position="267"/>
        <end position="285"/>
    </location>
</feature>
<feature type="region of interest" description="Disordered" evidence="1">
    <location>
        <begin position="386"/>
        <end position="424"/>
    </location>
</feature>
<dbReference type="Proteomes" id="UP000054279">
    <property type="component" value="Unassembled WGS sequence"/>
</dbReference>
<proteinExistence type="predicted"/>
<evidence type="ECO:0000313" key="3">
    <source>
        <dbReference type="Proteomes" id="UP000054279"/>
    </source>
</evidence>
<accession>A0A0C9UFB9</accession>
<organism evidence="2 3">
    <name type="scientific">Sphaerobolus stellatus (strain SS14)</name>
    <dbReference type="NCBI Taxonomy" id="990650"/>
    <lineage>
        <taxon>Eukaryota</taxon>
        <taxon>Fungi</taxon>
        <taxon>Dikarya</taxon>
        <taxon>Basidiomycota</taxon>
        <taxon>Agaricomycotina</taxon>
        <taxon>Agaricomycetes</taxon>
        <taxon>Phallomycetidae</taxon>
        <taxon>Geastrales</taxon>
        <taxon>Sphaerobolaceae</taxon>
        <taxon>Sphaerobolus</taxon>
    </lineage>
</organism>
<name>A0A0C9UFB9_SPHS4</name>
<feature type="region of interest" description="Disordered" evidence="1">
    <location>
        <begin position="186"/>
        <end position="285"/>
    </location>
</feature>
<dbReference type="AlphaFoldDB" id="A0A0C9UFB9"/>
<feature type="region of interest" description="Disordered" evidence="1">
    <location>
        <begin position="24"/>
        <end position="51"/>
    </location>
</feature>
<reference evidence="2 3" key="1">
    <citation type="submission" date="2014-06" db="EMBL/GenBank/DDBJ databases">
        <title>Evolutionary Origins and Diversification of the Mycorrhizal Mutualists.</title>
        <authorList>
            <consortium name="DOE Joint Genome Institute"/>
            <consortium name="Mycorrhizal Genomics Consortium"/>
            <person name="Kohler A."/>
            <person name="Kuo A."/>
            <person name="Nagy L.G."/>
            <person name="Floudas D."/>
            <person name="Copeland A."/>
            <person name="Barry K.W."/>
            <person name="Cichocki N."/>
            <person name="Veneault-Fourrey C."/>
            <person name="LaButti K."/>
            <person name="Lindquist E.A."/>
            <person name="Lipzen A."/>
            <person name="Lundell T."/>
            <person name="Morin E."/>
            <person name="Murat C."/>
            <person name="Riley R."/>
            <person name="Ohm R."/>
            <person name="Sun H."/>
            <person name="Tunlid A."/>
            <person name="Henrissat B."/>
            <person name="Grigoriev I.V."/>
            <person name="Hibbett D.S."/>
            <person name="Martin F."/>
        </authorList>
    </citation>
    <scope>NUCLEOTIDE SEQUENCE [LARGE SCALE GENOMIC DNA]</scope>
    <source>
        <strain evidence="2 3">SS14</strain>
    </source>
</reference>
<keyword evidence="3" id="KW-1185">Reference proteome</keyword>
<dbReference type="HOGENOM" id="CLU_647531_0_0_1"/>
<feature type="compositionally biased region" description="Polar residues" evidence="1">
    <location>
        <begin position="33"/>
        <end position="51"/>
    </location>
</feature>